<organism evidence="2 3">
    <name type="scientific">Halomonas cibimaris</name>
    <dbReference type="NCBI Taxonomy" id="657012"/>
    <lineage>
        <taxon>Bacteria</taxon>
        <taxon>Pseudomonadati</taxon>
        <taxon>Pseudomonadota</taxon>
        <taxon>Gammaproteobacteria</taxon>
        <taxon>Oceanospirillales</taxon>
        <taxon>Halomonadaceae</taxon>
        <taxon>Halomonas</taxon>
    </lineage>
</organism>
<comment type="caution">
    <text evidence="2">The sequence shown here is derived from an EMBL/GenBank/DDBJ whole genome shotgun (WGS) entry which is preliminary data.</text>
</comment>
<reference evidence="3" key="1">
    <citation type="journal article" date="2019" name="Int. J. Syst. Evol. Microbiol.">
        <title>The Global Catalogue of Microorganisms (GCM) 10K type strain sequencing project: providing services to taxonomists for standard genome sequencing and annotation.</title>
        <authorList>
            <consortium name="The Broad Institute Genomics Platform"/>
            <consortium name="The Broad Institute Genome Sequencing Center for Infectious Disease"/>
            <person name="Wu L."/>
            <person name="Ma J."/>
        </authorList>
    </citation>
    <scope>NUCLEOTIDE SEQUENCE [LARGE SCALE GENOMIC DNA]</scope>
    <source>
        <strain evidence="3">JCM 16914</strain>
    </source>
</reference>
<keyword evidence="1" id="KW-0175">Coiled coil</keyword>
<feature type="coiled-coil region" evidence="1">
    <location>
        <begin position="316"/>
        <end position="343"/>
    </location>
</feature>
<evidence type="ECO:0000313" key="2">
    <source>
        <dbReference type="EMBL" id="GAA3902773.1"/>
    </source>
</evidence>
<proteinExistence type="predicted"/>
<evidence type="ECO:0000313" key="3">
    <source>
        <dbReference type="Proteomes" id="UP001500133"/>
    </source>
</evidence>
<dbReference type="Proteomes" id="UP001500133">
    <property type="component" value="Unassembled WGS sequence"/>
</dbReference>
<name>A0ABP7LIU2_9GAMM</name>
<gene>
    <name evidence="2" type="ORF">GCM10022228_11410</name>
</gene>
<accession>A0ABP7LIU2</accession>
<keyword evidence="3" id="KW-1185">Reference proteome</keyword>
<sequence>MGLVLLAILLAVGLGHNGMRQSDNDAVRFIIHGEPMVLDATEQADLQGVLGQRLGELESTLQSSTQEWQDAELEKLEADYHAAVDGYLDWYFSATATYTRLGIALTGDLDEWMHEQLEERLVRKVALEASLTEMSRQHHAIVTNAEQQWQQNTLVGLQERYAPESSGALEGVSTEDDAMPTTVNLDQIIQRKQSQPDISAALQPHSASVVPASIATGFTAKRLVAGKAMQRVRQQLIKFAARVGIQVTRSSAAGAGTSFVGTPIVGIVVTTVGIAATVGTEYIALQRAEAKHRPAMEAELHDSWGNLEAQIRQAFQAQEQARAKALRERLEQQAEEARKQSGLPDTYRILG</sequence>
<protein>
    <submittedName>
        <fullName evidence="2">Uncharacterized protein</fullName>
    </submittedName>
</protein>
<dbReference type="EMBL" id="BAAAZT010000053">
    <property type="protein sequence ID" value="GAA3902773.1"/>
    <property type="molecule type" value="Genomic_DNA"/>
</dbReference>
<evidence type="ECO:0000256" key="1">
    <source>
        <dbReference type="SAM" id="Coils"/>
    </source>
</evidence>